<evidence type="ECO:0000313" key="5">
    <source>
        <dbReference type="EMBL" id="WSD13026.1"/>
    </source>
</evidence>
<dbReference type="Proteomes" id="UP001340816">
    <property type="component" value="Chromosome"/>
</dbReference>
<gene>
    <name evidence="5" type="ORF">OHB35_07160</name>
</gene>
<dbReference type="SUPFAM" id="SSF51735">
    <property type="entry name" value="NAD(P)-binding Rossmann-fold domains"/>
    <property type="match status" value="1"/>
</dbReference>
<keyword evidence="2" id="KW-0560">Oxidoreductase</keyword>
<dbReference type="InterPro" id="IPR057326">
    <property type="entry name" value="KR_dom"/>
</dbReference>
<dbReference type="SMART" id="SM00822">
    <property type="entry name" value="PKS_KR"/>
    <property type="match status" value="1"/>
</dbReference>
<feature type="region of interest" description="Disordered" evidence="3">
    <location>
        <begin position="1"/>
        <end position="37"/>
    </location>
</feature>
<dbReference type="PANTHER" id="PTHR48107">
    <property type="entry name" value="NADPH-DEPENDENT ALDEHYDE REDUCTASE-LIKE PROTEIN, CHLOROPLASTIC-RELATED"/>
    <property type="match status" value="1"/>
</dbReference>
<dbReference type="InterPro" id="IPR002347">
    <property type="entry name" value="SDR_fam"/>
</dbReference>
<comment type="similarity">
    <text evidence="1">Belongs to the short-chain dehydrogenases/reductases (SDR) family.</text>
</comment>
<evidence type="ECO:0000259" key="4">
    <source>
        <dbReference type="SMART" id="SM00822"/>
    </source>
</evidence>
<sequence length="277" mass="28334">MPIPNPAGPNPVEANPVEAHPTANVQDPEVPGARPQPRVAVITGGSRGIGRQSVARLAADGFAVVAGYSGNADLAEAAVEEVTAAGGRAIAVRGDVADENDMSALFDLAESTYGGVDVVVHAAGRAHTAAVVDLDLADLDALHRTNIRGTFVVAQQAARRIRPGGTVITFSTSVVGLAFPTYGAYSASKGAVEALTMILARELRGRDVTVNAVAPGPTATDLFLDGKDEETIARLAAQPPLERLGTPADIAETVAFLASPAGHWINGQVVRTNGGIV</sequence>
<dbReference type="PANTHER" id="PTHR48107:SF7">
    <property type="entry name" value="RE15974P"/>
    <property type="match status" value="1"/>
</dbReference>
<evidence type="ECO:0000313" key="6">
    <source>
        <dbReference type="Proteomes" id="UP001340816"/>
    </source>
</evidence>
<reference evidence="5 6" key="1">
    <citation type="submission" date="2022-10" db="EMBL/GenBank/DDBJ databases">
        <title>The complete genomes of actinobacterial strains from the NBC collection.</title>
        <authorList>
            <person name="Joergensen T.S."/>
            <person name="Alvarez Arevalo M."/>
            <person name="Sterndorff E.B."/>
            <person name="Faurdal D."/>
            <person name="Vuksanovic O."/>
            <person name="Mourched A.-S."/>
            <person name="Charusanti P."/>
            <person name="Shaw S."/>
            <person name="Blin K."/>
            <person name="Weber T."/>
        </authorList>
    </citation>
    <scope>NUCLEOTIDE SEQUENCE [LARGE SCALE GENOMIC DNA]</scope>
    <source>
        <strain evidence="5 6">NBC 01752</strain>
    </source>
</reference>
<proteinExistence type="inferred from homology"/>
<keyword evidence="6" id="KW-1185">Reference proteome</keyword>
<accession>A0ABZ1H6M3</accession>
<dbReference type="EMBL" id="CP109135">
    <property type="protein sequence ID" value="WSD13026.1"/>
    <property type="molecule type" value="Genomic_DNA"/>
</dbReference>
<evidence type="ECO:0000256" key="2">
    <source>
        <dbReference type="ARBA" id="ARBA00023002"/>
    </source>
</evidence>
<evidence type="ECO:0000256" key="1">
    <source>
        <dbReference type="ARBA" id="ARBA00006484"/>
    </source>
</evidence>
<protein>
    <submittedName>
        <fullName evidence="5">SDR family oxidoreductase</fullName>
    </submittedName>
</protein>
<name>A0ABZ1H6M3_STRPH</name>
<dbReference type="InterPro" id="IPR036291">
    <property type="entry name" value="NAD(P)-bd_dom_sf"/>
</dbReference>
<dbReference type="PRINTS" id="PR00080">
    <property type="entry name" value="SDRFAMILY"/>
</dbReference>
<evidence type="ECO:0000256" key="3">
    <source>
        <dbReference type="SAM" id="MobiDB-lite"/>
    </source>
</evidence>
<feature type="domain" description="Ketoreductase" evidence="4">
    <location>
        <begin position="38"/>
        <end position="216"/>
    </location>
</feature>
<dbReference type="Gene3D" id="3.40.50.720">
    <property type="entry name" value="NAD(P)-binding Rossmann-like Domain"/>
    <property type="match status" value="1"/>
</dbReference>
<dbReference type="Pfam" id="PF13561">
    <property type="entry name" value="adh_short_C2"/>
    <property type="match status" value="1"/>
</dbReference>
<dbReference type="PRINTS" id="PR00081">
    <property type="entry name" value="GDHRDH"/>
</dbReference>
<organism evidence="5 6">
    <name type="scientific">Streptomyces phaeochromogenes</name>
    <dbReference type="NCBI Taxonomy" id="1923"/>
    <lineage>
        <taxon>Bacteria</taxon>
        <taxon>Bacillati</taxon>
        <taxon>Actinomycetota</taxon>
        <taxon>Actinomycetes</taxon>
        <taxon>Kitasatosporales</taxon>
        <taxon>Streptomycetaceae</taxon>
        <taxon>Streptomyces</taxon>
        <taxon>Streptomyces phaeochromogenes group</taxon>
    </lineage>
</organism>
<dbReference type="RefSeq" id="WP_326758187.1">
    <property type="nucleotide sequence ID" value="NZ_CP109135.1"/>
</dbReference>